<protein>
    <submittedName>
        <fullName evidence="7">TraR/DksA family transcriptional regulator</fullName>
    </submittedName>
</protein>
<dbReference type="OrthoDB" id="6064855at2"/>
<dbReference type="GO" id="GO:0008270">
    <property type="term" value="F:zinc ion binding"/>
    <property type="evidence" value="ECO:0007669"/>
    <property type="project" value="UniProtKB-KW"/>
</dbReference>
<gene>
    <name evidence="7" type="ORF">DFR30_1323</name>
</gene>
<dbReference type="AlphaFoldDB" id="A0A4R1H898"/>
<dbReference type="PANTHER" id="PTHR33823">
    <property type="entry name" value="RNA POLYMERASE-BINDING TRANSCRIPTION FACTOR DKSA-RELATED"/>
    <property type="match status" value="1"/>
</dbReference>
<evidence type="ECO:0000256" key="1">
    <source>
        <dbReference type="ARBA" id="ARBA00022723"/>
    </source>
</evidence>
<dbReference type="InterPro" id="IPR000962">
    <property type="entry name" value="Znf_DskA_TraR"/>
</dbReference>
<dbReference type="PROSITE" id="PS01102">
    <property type="entry name" value="ZF_DKSA_1"/>
    <property type="match status" value="1"/>
</dbReference>
<dbReference type="SUPFAM" id="SSF57716">
    <property type="entry name" value="Glucocorticoid receptor-like (DNA-binding domain)"/>
    <property type="match status" value="1"/>
</dbReference>
<sequence>MTDYTAYETRLRALREEMVARINALEKDLHHQDQPVEKDFAEQVTQGENDDVLTALDDEARATVQKIDAALLRIKAGTYGVCERCGNPIGEKRLAAVPYTTVCIDCAEG</sequence>
<comment type="caution">
    <text evidence="7">The sequence shown here is derived from an EMBL/GenBank/DDBJ whole genome shotgun (WGS) entry which is preliminary data.</text>
</comment>
<feature type="zinc finger region" description="dksA C4-type" evidence="4">
    <location>
        <begin position="82"/>
        <end position="106"/>
    </location>
</feature>
<evidence type="ECO:0000259" key="5">
    <source>
        <dbReference type="Pfam" id="PF01258"/>
    </source>
</evidence>
<evidence type="ECO:0000313" key="8">
    <source>
        <dbReference type="Proteomes" id="UP000295707"/>
    </source>
</evidence>
<dbReference type="InterPro" id="IPR020458">
    <property type="entry name" value="Znf_DskA_TraR_CS"/>
</dbReference>
<dbReference type="PANTHER" id="PTHR33823:SF4">
    <property type="entry name" value="GENERAL STRESS PROTEIN 16O"/>
    <property type="match status" value="1"/>
</dbReference>
<evidence type="ECO:0000256" key="4">
    <source>
        <dbReference type="PROSITE-ProRule" id="PRU00510"/>
    </source>
</evidence>
<dbReference type="PROSITE" id="PS51128">
    <property type="entry name" value="ZF_DKSA_2"/>
    <property type="match status" value="1"/>
</dbReference>
<keyword evidence="1" id="KW-0479">Metal-binding</keyword>
<dbReference type="Proteomes" id="UP000295707">
    <property type="component" value="Unassembled WGS sequence"/>
</dbReference>
<dbReference type="PRINTS" id="PR00618">
    <property type="entry name" value="DKSAZNFINGER"/>
</dbReference>
<name>A0A4R1H898_9GAMM</name>
<dbReference type="RefSeq" id="WP_132971893.1">
    <property type="nucleotide sequence ID" value="NZ_SMFX01000001.1"/>
</dbReference>
<evidence type="ECO:0000256" key="2">
    <source>
        <dbReference type="ARBA" id="ARBA00022771"/>
    </source>
</evidence>
<organism evidence="7 8">
    <name type="scientific">Thiogranum longum</name>
    <dbReference type="NCBI Taxonomy" id="1537524"/>
    <lineage>
        <taxon>Bacteria</taxon>
        <taxon>Pseudomonadati</taxon>
        <taxon>Pseudomonadota</taxon>
        <taxon>Gammaproteobacteria</taxon>
        <taxon>Chromatiales</taxon>
        <taxon>Ectothiorhodospiraceae</taxon>
        <taxon>Thiogranum</taxon>
    </lineage>
</organism>
<keyword evidence="3" id="KW-0862">Zinc</keyword>
<proteinExistence type="predicted"/>
<evidence type="ECO:0000259" key="6">
    <source>
        <dbReference type="Pfam" id="PF21173"/>
    </source>
</evidence>
<dbReference type="SUPFAM" id="SSF109635">
    <property type="entry name" value="DnaK suppressor protein DksA, alpha-hairpin domain"/>
    <property type="match status" value="1"/>
</dbReference>
<accession>A0A4R1H898</accession>
<feature type="domain" description="DnaK suppressor protein-like N-terminal" evidence="6">
    <location>
        <begin position="7"/>
        <end position="74"/>
    </location>
</feature>
<dbReference type="EMBL" id="SMFX01000001">
    <property type="protein sequence ID" value="TCK18064.1"/>
    <property type="molecule type" value="Genomic_DNA"/>
</dbReference>
<dbReference type="Pfam" id="PF01258">
    <property type="entry name" value="zf-dskA_traR"/>
    <property type="match status" value="1"/>
</dbReference>
<dbReference type="Gene3D" id="1.20.120.910">
    <property type="entry name" value="DksA, coiled-coil domain"/>
    <property type="match status" value="1"/>
</dbReference>
<keyword evidence="8" id="KW-1185">Reference proteome</keyword>
<keyword evidence="2" id="KW-0863">Zinc-finger</keyword>
<feature type="domain" description="Zinc finger DksA/TraR C4-type" evidence="5">
    <location>
        <begin position="77"/>
        <end position="108"/>
    </location>
</feature>
<evidence type="ECO:0000256" key="3">
    <source>
        <dbReference type="ARBA" id="ARBA00022833"/>
    </source>
</evidence>
<dbReference type="InterPro" id="IPR037187">
    <property type="entry name" value="DnaK_N"/>
</dbReference>
<evidence type="ECO:0000313" key="7">
    <source>
        <dbReference type="EMBL" id="TCK18064.1"/>
    </source>
</evidence>
<dbReference type="InterPro" id="IPR048487">
    <property type="entry name" value="DksA-like_N"/>
</dbReference>
<dbReference type="InterPro" id="IPR020460">
    <property type="entry name" value="Znf_C4-type_bac"/>
</dbReference>
<dbReference type="Pfam" id="PF21173">
    <property type="entry name" value="DksA-like_N"/>
    <property type="match status" value="1"/>
</dbReference>
<reference evidence="7 8" key="1">
    <citation type="submission" date="2019-03" db="EMBL/GenBank/DDBJ databases">
        <title>Genomic Encyclopedia of Type Strains, Phase IV (KMG-IV): sequencing the most valuable type-strain genomes for metagenomic binning, comparative biology and taxonomic classification.</title>
        <authorList>
            <person name="Goeker M."/>
        </authorList>
    </citation>
    <scope>NUCLEOTIDE SEQUENCE [LARGE SCALE GENOMIC DNA]</scope>
    <source>
        <strain evidence="7 8">DSM 19610</strain>
    </source>
</reference>